<dbReference type="PANTHER" id="PTHR13693">
    <property type="entry name" value="CLASS II AMINOTRANSFERASE/8-AMINO-7-OXONONANOATE SYNTHASE"/>
    <property type="match status" value="1"/>
</dbReference>
<dbReference type="PANTHER" id="PTHR13693:SF2">
    <property type="entry name" value="SERINE PALMITOYLTRANSFERASE 1"/>
    <property type="match status" value="1"/>
</dbReference>
<keyword evidence="6" id="KW-0808">Transferase</keyword>
<keyword evidence="8" id="KW-0746">Sphingolipid metabolism</keyword>
<proteinExistence type="inferred from homology"/>
<evidence type="ECO:0000256" key="3">
    <source>
        <dbReference type="ARBA" id="ARBA00004991"/>
    </source>
</evidence>
<keyword evidence="14" id="KW-1133">Transmembrane helix</keyword>
<evidence type="ECO:0000313" key="16">
    <source>
        <dbReference type="EMBL" id="VDN16844.1"/>
    </source>
</evidence>
<dbReference type="GO" id="GO:0046513">
    <property type="term" value="P:ceramide biosynthetic process"/>
    <property type="evidence" value="ECO:0007669"/>
    <property type="project" value="TreeGrafter"/>
</dbReference>
<feature type="domain" description="Aminotransferase class I/classII large" evidence="15">
    <location>
        <begin position="136"/>
        <end position="250"/>
    </location>
</feature>
<dbReference type="SUPFAM" id="SSF53383">
    <property type="entry name" value="PLP-dependent transferases"/>
    <property type="match status" value="1"/>
</dbReference>
<evidence type="ECO:0000256" key="5">
    <source>
        <dbReference type="ARBA" id="ARBA00013220"/>
    </source>
</evidence>
<dbReference type="GO" id="GO:0046512">
    <property type="term" value="P:sphingosine biosynthetic process"/>
    <property type="evidence" value="ECO:0007669"/>
    <property type="project" value="TreeGrafter"/>
</dbReference>
<accession>A0A3P7LJ51</accession>
<reference evidence="16 17" key="1">
    <citation type="submission" date="2018-11" db="EMBL/GenBank/DDBJ databases">
        <authorList>
            <consortium name="Pathogen Informatics"/>
        </authorList>
    </citation>
    <scope>NUCLEOTIDE SEQUENCE [LARGE SCALE GENOMIC DNA]</scope>
</reference>
<evidence type="ECO:0000259" key="15">
    <source>
        <dbReference type="Pfam" id="PF00155"/>
    </source>
</evidence>
<comment type="pathway">
    <text evidence="3">Sphingolipid metabolism.</text>
</comment>
<evidence type="ECO:0000256" key="12">
    <source>
        <dbReference type="ARBA" id="ARBA00041765"/>
    </source>
</evidence>
<keyword evidence="14" id="KW-0812">Transmembrane</keyword>
<evidence type="ECO:0000256" key="14">
    <source>
        <dbReference type="SAM" id="Phobius"/>
    </source>
</evidence>
<keyword evidence="14" id="KW-0472">Membrane</keyword>
<keyword evidence="10" id="KW-0012">Acyltransferase</keyword>
<evidence type="ECO:0000256" key="7">
    <source>
        <dbReference type="ARBA" id="ARBA00022898"/>
    </source>
</evidence>
<comment type="pathway">
    <text evidence="2">Lipid metabolism; sphingolipid metabolism.</text>
</comment>
<evidence type="ECO:0000256" key="9">
    <source>
        <dbReference type="ARBA" id="ARBA00023098"/>
    </source>
</evidence>
<keyword evidence="7" id="KW-0663">Pyridoxal phosphate</keyword>
<gene>
    <name evidence="16" type="ORF">DILT_LOCUS12675</name>
</gene>
<keyword evidence="17" id="KW-1185">Reference proteome</keyword>
<comment type="similarity">
    <text evidence="4">Belongs to the class-II pyridoxal-phosphate-dependent aminotransferase family.</text>
</comment>
<comment type="cofactor">
    <cofactor evidence="1">
        <name>pyridoxal 5'-phosphate</name>
        <dbReference type="ChEBI" id="CHEBI:597326"/>
    </cofactor>
</comment>
<dbReference type="GO" id="GO:0004758">
    <property type="term" value="F:serine C-palmitoyltransferase activity"/>
    <property type="evidence" value="ECO:0007669"/>
    <property type="project" value="UniProtKB-EC"/>
</dbReference>
<dbReference type="Proteomes" id="UP000281553">
    <property type="component" value="Unassembled WGS sequence"/>
</dbReference>
<evidence type="ECO:0000256" key="6">
    <source>
        <dbReference type="ARBA" id="ARBA00022679"/>
    </source>
</evidence>
<evidence type="ECO:0000256" key="8">
    <source>
        <dbReference type="ARBA" id="ARBA00022919"/>
    </source>
</evidence>
<dbReference type="GO" id="GO:0030170">
    <property type="term" value="F:pyridoxal phosphate binding"/>
    <property type="evidence" value="ECO:0007669"/>
    <property type="project" value="InterPro"/>
</dbReference>
<protein>
    <recommendedName>
        <fullName evidence="11">Serine palmitoyltransferase 1</fullName>
        <ecNumber evidence="5">2.3.1.50</ecNumber>
    </recommendedName>
    <alternativeName>
        <fullName evidence="12">Long chain base biosynthesis protein 1</fullName>
    </alternativeName>
    <alternativeName>
        <fullName evidence="13">Serine-palmitoyl-CoA transferase 1</fullName>
    </alternativeName>
</protein>
<organism evidence="16 17">
    <name type="scientific">Dibothriocephalus latus</name>
    <name type="common">Fish tapeworm</name>
    <name type="synonym">Diphyllobothrium latum</name>
    <dbReference type="NCBI Taxonomy" id="60516"/>
    <lineage>
        <taxon>Eukaryota</taxon>
        <taxon>Metazoa</taxon>
        <taxon>Spiralia</taxon>
        <taxon>Lophotrochozoa</taxon>
        <taxon>Platyhelminthes</taxon>
        <taxon>Cestoda</taxon>
        <taxon>Eucestoda</taxon>
        <taxon>Diphyllobothriidea</taxon>
        <taxon>Diphyllobothriidae</taxon>
        <taxon>Dibothriocephalus</taxon>
    </lineage>
</organism>
<evidence type="ECO:0000313" key="17">
    <source>
        <dbReference type="Proteomes" id="UP000281553"/>
    </source>
</evidence>
<dbReference type="Gene3D" id="3.40.640.10">
    <property type="entry name" value="Type I PLP-dependent aspartate aminotransferase-like (Major domain)"/>
    <property type="match status" value="2"/>
</dbReference>
<dbReference type="AlphaFoldDB" id="A0A3P7LJ51"/>
<dbReference type="InterPro" id="IPR015424">
    <property type="entry name" value="PyrdxlP-dep_Trfase"/>
</dbReference>
<dbReference type="GO" id="GO:0005783">
    <property type="term" value="C:endoplasmic reticulum"/>
    <property type="evidence" value="ECO:0007669"/>
    <property type="project" value="TreeGrafter"/>
</dbReference>
<dbReference type="InterPro" id="IPR050087">
    <property type="entry name" value="AON_synthase_class-II"/>
</dbReference>
<evidence type="ECO:0000256" key="2">
    <source>
        <dbReference type="ARBA" id="ARBA00004760"/>
    </source>
</evidence>
<sequence length="316" mass="35844">MVGCSPFNFNFLEDPFSEYTWPRLIYSALRVPAYHVYFELLLIAGIIWLLFKRSYNIREKFALSAVEKQRLIEEWEPKPLVPEKWTPPAKVMERYHRNAVGVLGKYVQFEDEKTGQAGPPHLNVATLNFLDLIGNKDVNAVAIQALRKYGLGACGPRGFYGTFDVHLNLEATLQEFLKVEEVAVYSYGFSTIASAIPAYAKRNDIIFADEGVSQAVHEGLIASRSIVKFFRHNDMKHLEELLIEQAEKDARDPKRAKQTRRFFAVEVRIIMDETISFGVLGATGRGVTEYYDIPIEQIDILTGKSCSICTNIGTHV</sequence>
<evidence type="ECO:0000256" key="10">
    <source>
        <dbReference type="ARBA" id="ARBA00023315"/>
    </source>
</evidence>
<name>A0A3P7LJ51_DIBLA</name>
<keyword evidence="9" id="KW-0443">Lipid metabolism</keyword>
<evidence type="ECO:0000256" key="1">
    <source>
        <dbReference type="ARBA" id="ARBA00001933"/>
    </source>
</evidence>
<dbReference type="OrthoDB" id="3168162at2759"/>
<dbReference type="Pfam" id="PF00155">
    <property type="entry name" value="Aminotran_1_2"/>
    <property type="match status" value="1"/>
</dbReference>
<evidence type="ECO:0000256" key="4">
    <source>
        <dbReference type="ARBA" id="ARBA00008392"/>
    </source>
</evidence>
<evidence type="ECO:0000256" key="11">
    <source>
        <dbReference type="ARBA" id="ARBA00041066"/>
    </source>
</evidence>
<dbReference type="EC" id="2.3.1.50" evidence="5"/>
<feature type="transmembrane region" description="Helical" evidence="14">
    <location>
        <begin position="34"/>
        <end position="51"/>
    </location>
</feature>
<dbReference type="GO" id="GO:0016020">
    <property type="term" value="C:membrane"/>
    <property type="evidence" value="ECO:0007669"/>
    <property type="project" value="GOC"/>
</dbReference>
<dbReference type="InterPro" id="IPR004839">
    <property type="entry name" value="Aminotransferase_I/II_large"/>
</dbReference>
<evidence type="ECO:0000256" key="13">
    <source>
        <dbReference type="ARBA" id="ARBA00042649"/>
    </source>
</evidence>
<dbReference type="EMBL" id="UYRU01067320">
    <property type="protein sequence ID" value="VDN16844.1"/>
    <property type="molecule type" value="Genomic_DNA"/>
</dbReference>
<dbReference type="InterPro" id="IPR015421">
    <property type="entry name" value="PyrdxlP-dep_Trfase_major"/>
</dbReference>